<dbReference type="SMART" id="SM00869">
    <property type="entry name" value="Autotransporter"/>
    <property type="match status" value="1"/>
</dbReference>
<proteinExistence type="predicted"/>
<dbReference type="InterPro" id="IPR036709">
    <property type="entry name" value="Autotransporte_beta_dom_sf"/>
</dbReference>
<sequence length="2293" mass="222241">MSKDMLAWLAGRKTSTFRMALLRSAAPLTLLLAADPAWAACTPASPTDDAVVSCTGVPILLPPNPNSFLSNANGLNVTVQSGAIMSTLPGGTAMTLGGNGLTLNNLGAIDANAAGSLVLARALAVGNLVTPGSGLVNIDNQGSIEGTLDGTFGLGGAAVVVANQGTTVISNSGTIGLVPLGAFEPDDGIAVGIYGGGNVNFVNTGTITGRVAFASPNSGGNSFVNAGTINGSVSLGTTLSNDAFVAVTGSSLGATGVALPGVTIPTPQVPVSFLTFAATGTVDAGIGGNDSLVLQNTVSGPGSGSGGSGTVSASQYLNFENLTLNSGTWTLQGAVVSGGATLNGGTAIFDNALSFGTTPLTGNGGAIQASVGGLTLSQNVNLAGGLIVQGANSLTLAGTVSGSGGMIKNGAGTLTLASSNNFSGGFALNGGGLTLVTASSLGTGLFLVGGPASLNTAFTGTMTNQVQLNGALTLNGAGALTLGGNINGAGSLTLVSGDLLLAGANNYTGGTVLQAGSVHAGNNSALGVGTLTVNGPAGLTAASGVALGNTVVLNNTLTFGPGGGPLILAGVIGGAGGMSLAGAPGLVLNGANTFIGGFNFGGGALTVGHNTALGTGAVTVSGAGSLDANTAVSLANNFNLNAGLGIASSNDMALNGTIGGLGGITKSRAANLTLGGANSFAGGVNLLAGSLTVGANTSLGLGALTVNGPATFNASADVNLGNAVVLNTDLAINGPNDIVLGGLVSGSAGLSFSGTGMLTLAGDNTFGGGVQLHSGTLRIGGSIGLGTLAVTGNATLQSLRPIGTVTPVTLANGATLTLSGANSIGLNSPISGDGGLLVDGIGVTLGGANNFNGGVELRAGDLMVYTNSSLGTGTLSVTGNASLATITTGLVLNNTIDLASGATLTAADFADLILSGTIGGTGSLAMDGTRKLVLTGDNTFAGATTINAGTVQLGDGGGTGSVAGDIVNNSALIVDRSGEATLAGVISGTGTVTKTGTGTLILSGSNTTGSQYSGTTTVSQGILRVEGTFGDTAGNAAVVNVAGGGTLQGSGTIAGDVAVQSGGMLSAGASPGMLTIAGDLTLDAGSISVFEFGTPNVAGGPTNDLVTVGGNLTMDGTLNVSAASAGYYRLFDVGGTIAGAFDALVTPGFTDANVFVIPNQVNLSVRNASQLLQHWDGSDASGATPGAGGGDGIWDGANTNWTADPIAGAINDAWRGSVAVFGGAAGTVTVAPGTPSFDTLQFNTDGYHLLSGNLAIGVAGANAGNAALTGSIINVTTGTTTINSVIQDGAGNHLNVVGSGTLVLTGANTYTGGTSLLGGRVSVDTDANLGAASGGLTFDGGFLQVRGTAFTGTGRAITWGATGGGFDISSAFNTFTVSQSLGGTGGLSKLGAGTLVLSGANSYTGGTTISQGMLSVGATGALGSGAVAVGTGSALLFQNGTSAGNLKLTTASSTGPGVNGGFIQFADGSSADHAQIVNGSLGAVSFRGTATADAAQFDNSGAVSFWENASAGSAIILNRNGASTNFTDGASAGQATISNMAGSVADFFDTSTAANAVISNDGTVLFRDTTSAGSARIVNGNGGRVLFRAEADASAAQITNTAGGSVDISRATTGTAIGALSGAGNVLLGSKTLTLGGLGGDQTISGIVQDGGAGGGTGGSLIKTGAGTLALTGTNTYTGTTTINAGTLQVSADANLGTGGLIFNGGTLRTTADMTSGRAVTFTGNGTLLTDAGTTLTLSGGLTGSSGLTKTGAGTLALTGDSSAFTGTTSVGQGVLSVNGRLGGTVEVLAGGRLQGTGTVGAVTVAGAIAPGNSIGTLTVNGNYTQLTGSTYEAEIAPDGSSDRIDVTGAASIQGGTVFAAKATGSYTPGSRYTLLTAAGGVTGTYAALDQNAPFIDLALGYDPKAVYLDVIRNAVAFPTIGETPNQKAVAAAAESLGEGNALYNAIAGVPDVSSALVAFDGLSGEVNASTVTGLLEDSRFVREAMNDWLRSAFETVGAVPLMGYGDDARELSTAAVPSERYGAWGSVFGSWGRFDSDGNAAKLSRSVGGFVTGIDGLVTDDIRLGFLAGYSHSSLKVDDRRSSASTDNYHLGIYGGTEWGALAFRSGLAYTWSEIDSGRQVSFPGFTDSLTGDYRAGTTQVFGELGYGIKVGSVALEPFANLAYVNVHTNGFTEQGGASALTVESGSNDVTFTTLGIRASTDFDLGTIKATARGMIGWRHGFGDITPTVSQAFTGSSLFQIAGAPIAKDAAMLEAGLDFAIAPRATLGVSYQGQLGSGASDHGVRADFSVKF</sequence>
<dbReference type="RefSeq" id="WP_239370557.1">
    <property type="nucleotide sequence ID" value="NZ_JAKREW010000068.1"/>
</dbReference>
<dbReference type="PANTHER" id="PTHR35037">
    <property type="entry name" value="C-TERMINAL REGION OF AIDA-LIKE PROTEIN"/>
    <property type="match status" value="1"/>
</dbReference>
<dbReference type="SUPFAM" id="SSF103515">
    <property type="entry name" value="Autotransporter"/>
    <property type="match status" value="1"/>
</dbReference>
<dbReference type="InterPro" id="IPR051551">
    <property type="entry name" value="Autotransporter_adhesion"/>
</dbReference>
<dbReference type="Pfam" id="PF03797">
    <property type="entry name" value="Autotransporter"/>
    <property type="match status" value="1"/>
</dbReference>
<dbReference type="PROSITE" id="PS51208">
    <property type="entry name" value="AUTOTRANSPORTER"/>
    <property type="match status" value="1"/>
</dbReference>
<dbReference type="Gene3D" id="2.40.128.130">
    <property type="entry name" value="Autotransporter beta-domain"/>
    <property type="match status" value="1"/>
</dbReference>
<dbReference type="InterPro" id="IPR005546">
    <property type="entry name" value="Autotransporte_beta"/>
</dbReference>
<comment type="caution">
    <text evidence="4">The sequence shown here is derived from an EMBL/GenBank/DDBJ whole genome shotgun (WGS) entry which is preliminary data.</text>
</comment>
<dbReference type="EMBL" id="JAKREW010000068">
    <property type="protein sequence ID" value="MCG7509059.1"/>
    <property type="molecule type" value="Genomic_DNA"/>
</dbReference>
<reference evidence="4 5" key="1">
    <citation type="submission" date="2022-02" db="EMBL/GenBank/DDBJ databases">
        <title>Draft genome sequence of Mezorhizobium retamae strain IRAMC:0171 isolated from Retama raetam nodules.</title>
        <authorList>
            <person name="Bengaied R."/>
            <person name="Sbissi I."/>
            <person name="Huber K."/>
            <person name="Ghodbane F."/>
            <person name="Nouioui I."/>
            <person name="Tarhouni M."/>
            <person name="Gtari M."/>
        </authorList>
    </citation>
    <scope>NUCLEOTIDE SEQUENCE [LARGE SCALE GENOMIC DNA]</scope>
    <source>
        <strain evidence="4 5">IRAMC:0171</strain>
    </source>
</reference>
<dbReference type="NCBIfam" id="TIGR01414">
    <property type="entry name" value="autotrans_barl"/>
    <property type="match status" value="1"/>
</dbReference>
<protein>
    <submittedName>
        <fullName evidence="4">Autotransporter domain-containing protein</fullName>
    </submittedName>
</protein>
<gene>
    <name evidence="4" type="ORF">L4923_28895</name>
</gene>
<feature type="domain" description="Autotransporter" evidence="3">
    <location>
        <begin position="2017"/>
        <end position="2293"/>
    </location>
</feature>
<organism evidence="4 5">
    <name type="scientific">Mesorhizobium retamae</name>
    <dbReference type="NCBI Taxonomy" id="2912854"/>
    <lineage>
        <taxon>Bacteria</taxon>
        <taxon>Pseudomonadati</taxon>
        <taxon>Pseudomonadota</taxon>
        <taxon>Alphaproteobacteria</taxon>
        <taxon>Hyphomicrobiales</taxon>
        <taxon>Phyllobacteriaceae</taxon>
        <taxon>Mesorhizobium</taxon>
    </lineage>
</organism>
<feature type="chain" id="PRO_5046623768" evidence="2">
    <location>
        <begin position="40"/>
        <end position="2293"/>
    </location>
</feature>
<dbReference type="InterPro" id="IPR011050">
    <property type="entry name" value="Pectin_lyase_fold/virulence"/>
</dbReference>
<name>A0ABS9QNN0_9HYPH</name>
<dbReference type="Gene3D" id="2.160.20.20">
    <property type="match status" value="2"/>
</dbReference>
<dbReference type="PANTHER" id="PTHR35037:SF3">
    <property type="entry name" value="C-TERMINAL REGION OF AIDA-LIKE PROTEIN"/>
    <property type="match status" value="1"/>
</dbReference>
<feature type="signal peptide" evidence="2">
    <location>
        <begin position="1"/>
        <end position="39"/>
    </location>
</feature>
<dbReference type="Pfam" id="PF12951">
    <property type="entry name" value="PATR"/>
    <property type="match status" value="10"/>
</dbReference>
<dbReference type="InterPro" id="IPR012332">
    <property type="entry name" value="Autotransporter_pectin_lyase_C"/>
</dbReference>
<accession>A0ABS9QNN0</accession>
<keyword evidence="1 2" id="KW-0732">Signal</keyword>
<evidence type="ECO:0000256" key="2">
    <source>
        <dbReference type="SAM" id="SignalP"/>
    </source>
</evidence>
<dbReference type="SUPFAM" id="SSF51126">
    <property type="entry name" value="Pectin lyase-like"/>
    <property type="match status" value="4"/>
</dbReference>
<evidence type="ECO:0000259" key="3">
    <source>
        <dbReference type="PROSITE" id="PS51208"/>
    </source>
</evidence>
<dbReference type="InterPro" id="IPR006315">
    <property type="entry name" value="OM_autotransptr_brl_dom"/>
</dbReference>
<evidence type="ECO:0000313" key="5">
    <source>
        <dbReference type="Proteomes" id="UP001201701"/>
    </source>
</evidence>
<evidence type="ECO:0000256" key="1">
    <source>
        <dbReference type="ARBA" id="ARBA00022729"/>
    </source>
</evidence>
<dbReference type="InterPro" id="IPR013425">
    <property type="entry name" value="Autotrns_rpt"/>
</dbReference>
<keyword evidence="5" id="KW-1185">Reference proteome</keyword>
<dbReference type="Proteomes" id="UP001201701">
    <property type="component" value="Unassembled WGS sequence"/>
</dbReference>
<evidence type="ECO:0000313" key="4">
    <source>
        <dbReference type="EMBL" id="MCG7509059.1"/>
    </source>
</evidence>
<dbReference type="NCBIfam" id="TIGR02601">
    <property type="entry name" value="autotrns_rpt"/>
    <property type="match status" value="8"/>
</dbReference>